<dbReference type="AlphaFoldDB" id="A0A1R2BFV0"/>
<feature type="transmembrane region" description="Helical" evidence="1">
    <location>
        <begin position="106"/>
        <end position="126"/>
    </location>
</feature>
<dbReference type="EMBL" id="MPUH01000682">
    <property type="protein sequence ID" value="OMJ75594.1"/>
    <property type="molecule type" value="Genomic_DNA"/>
</dbReference>
<comment type="caution">
    <text evidence="2">The sequence shown here is derived from an EMBL/GenBank/DDBJ whole genome shotgun (WGS) entry which is preliminary data.</text>
</comment>
<sequence length="157" mass="18351">MRNSKLISLSEAVKEMELMEEKLANLKQDNPMVLTSKKIDKLNMFFYEDQSMWDDDDMYFMNKSVRILRGNIGLWSLYFGCFAYFFQNSIKVQSLNIEKSKKFALISAVGLIMGFSFYAPALAYCFRVNAYLKLKYIPSFDNYVKPEQVVEEEVSKS</sequence>
<evidence type="ECO:0000256" key="1">
    <source>
        <dbReference type="SAM" id="Phobius"/>
    </source>
</evidence>
<gene>
    <name evidence="2" type="ORF">SteCoe_25250</name>
</gene>
<organism evidence="2 3">
    <name type="scientific">Stentor coeruleus</name>
    <dbReference type="NCBI Taxonomy" id="5963"/>
    <lineage>
        <taxon>Eukaryota</taxon>
        <taxon>Sar</taxon>
        <taxon>Alveolata</taxon>
        <taxon>Ciliophora</taxon>
        <taxon>Postciliodesmatophora</taxon>
        <taxon>Heterotrichea</taxon>
        <taxon>Heterotrichida</taxon>
        <taxon>Stentoridae</taxon>
        <taxon>Stentor</taxon>
    </lineage>
</organism>
<keyword evidence="1" id="KW-0812">Transmembrane</keyword>
<protein>
    <submittedName>
        <fullName evidence="2">Uncharacterized protein</fullName>
    </submittedName>
</protein>
<keyword evidence="1" id="KW-1133">Transmembrane helix</keyword>
<keyword evidence="3" id="KW-1185">Reference proteome</keyword>
<evidence type="ECO:0000313" key="3">
    <source>
        <dbReference type="Proteomes" id="UP000187209"/>
    </source>
</evidence>
<feature type="transmembrane region" description="Helical" evidence="1">
    <location>
        <begin position="67"/>
        <end position="86"/>
    </location>
</feature>
<dbReference type="Proteomes" id="UP000187209">
    <property type="component" value="Unassembled WGS sequence"/>
</dbReference>
<evidence type="ECO:0000313" key="2">
    <source>
        <dbReference type="EMBL" id="OMJ75594.1"/>
    </source>
</evidence>
<reference evidence="2 3" key="1">
    <citation type="submission" date="2016-11" db="EMBL/GenBank/DDBJ databases">
        <title>The macronuclear genome of Stentor coeruleus: a giant cell with tiny introns.</title>
        <authorList>
            <person name="Slabodnick M."/>
            <person name="Ruby J.G."/>
            <person name="Reiff S.B."/>
            <person name="Swart E.C."/>
            <person name="Gosai S."/>
            <person name="Prabakaran S."/>
            <person name="Witkowska E."/>
            <person name="Larue G.E."/>
            <person name="Fisher S."/>
            <person name="Freeman R.M."/>
            <person name="Gunawardena J."/>
            <person name="Chu W."/>
            <person name="Stover N.A."/>
            <person name="Gregory B.D."/>
            <person name="Nowacki M."/>
            <person name="Derisi J."/>
            <person name="Roy S.W."/>
            <person name="Marshall W.F."/>
            <person name="Sood P."/>
        </authorList>
    </citation>
    <scope>NUCLEOTIDE SEQUENCE [LARGE SCALE GENOMIC DNA]</scope>
    <source>
        <strain evidence="2">WM001</strain>
    </source>
</reference>
<proteinExistence type="predicted"/>
<keyword evidence="1" id="KW-0472">Membrane</keyword>
<accession>A0A1R2BFV0</accession>
<name>A0A1R2BFV0_9CILI</name>